<keyword evidence="2" id="KW-1185">Reference proteome</keyword>
<reference evidence="1" key="1">
    <citation type="submission" date="2022-04" db="EMBL/GenBank/DDBJ databases">
        <title>Genome of the entomopathogenic fungus Entomophthora muscae.</title>
        <authorList>
            <person name="Elya C."/>
            <person name="Lovett B.R."/>
            <person name="Lee E."/>
            <person name="Macias A.M."/>
            <person name="Hajek A.E."/>
            <person name="De Bivort B.L."/>
            <person name="Kasson M.T."/>
            <person name="De Fine Licht H.H."/>
            <person name="Stajich J.E."/>
        </authorList>
    </citation>
    <scope>NUCLEOTIDE SEQUENCE</scope>
    <source>
        <strain evidence="1">Berkeley</strain>
    </source>
</reference>
<protein>
    <submittedName>
        <fullName evidence="1">Uncharacterized protein</fullName>
    </submittedName>
</protein>
<sequence>MSLLLLVGSSHKVFVASVTIHSSSVFSPIVGPVFFSPPSWPHPSFLDRHPTLSCFLSSCLSFGSWTFFPLSSQSYGSDCPLVGTAAPNTFTKIQAEVFL</sequence>
<evidence type="ECO:0000313" key="1">
    <source>
        <dbReference type="EMBL" id="KAJ9086655.1"/>
    </source>
</evidence>
<evidence type="ECO:0000313" key="2">
    <source>
        <dbReference type="Proteomes" id="UP001165960"/>
    </source>
</evidence>
<dbReference type="Proteomes" id="UP001165960">
    <property type="component" value="Unassembled WGS sequence"/>
</dbReference>
<accession>A0ACC2UIU5</accession>
<organism evidence="1 2">
    <name type="scientific">Entomophthora muscae</name>
    <dbReference type="NCBI Taxonomy" id="34485"/>
    <lineage>
        <taxon>Eukaryota</taxon>
        <taxon>Fungi</taxon>
        <taxon>Fungi incertae sedis</taxon>
        <taxon>Zoopagomycota</taxon>
        <taxon>Entomophthoromycotina</taxon>
        <taxon>Entomophthoromycetes</taxon>
        <taxon>Entomophthorales</taxon>
        <taxon>Entomophthoraceae</taxon>
        <taxon>Entomophthora</taxon>
    </lineage>
</organism>
<gene>
    <name evidence="1" type="ORF">DSO57_1001447</name>
</gene>
<comment type="caution">
    <text evidence="1">The sequence shown here is derived from an EMBL/GenBank/DDBJ whole genome shotgun (WGS) entry which is preliminary data.</text>
</comment>
<proteinExistence type="predicted"/>
<name>A0ACC2UIU5_9FUNG</name>
<dbReference type="EMBL" id="QTSX02000713">
    <property type="protein sequence ID" value="KAJ9086655.1"/>
    <property type="molecule type" value="Genomic_DNA"/>
</dbReference>